<dbReference type="EMBL" id="JAVDQK010000005">
    <property type="protein sequence ID" value="MDR6218570.1"/>
    <property type="molecule type" value="Genomic_DNA"/>
</dbReference>
<evidence type="ECO:0000313" key="3">
    <source>
        <dbReference type="Proteomes" id="UP001185331"/>
    </source>
</evidence>
<evidence type="ECO:0000256" key="1">
    <source>
        <dbReference type="SAM" id="MobiDB-lite"/>
    </source>
</evidence>
<feature type="compositionally biased region" description="Low complexity" evidence="1">
    <location>
        <begin position="356"/>
        <end position="370"/>
    </location>
</feature>
<dbReference type="RefSeq" id="WP_309852891.1">
    <property type="nucleotide sequence ID" value="NZ_JAVDQJ010000004.1"/>
</dbReference>
<dbReference type="AlphaFoldDB" id="A0AAE4BM06"/>
<accession>A0AAE4BM06</accession>
<gene>
    <name evidence="2" type="ORF">J2Y00_002167</name>
</gene>
<organism evidence="2 3">
    <name type="scientific">Deinococcus soli</name>
    <name type="common">ex Cha et al. 2016</name>
    <dbReference type="NCBI Taxonomy" id="1309411"/>
    <lineage>
        <taxon>Bacteria</taxon>
        <taxon>Thermotogati</taxon>
        <taxon>Deinococcota</taxon>
        <taxon>Deinococci</taxon>
        <taxon>Deinococcales</taxon>
        <taxon>Deinococcaceae</taxon>
        <taxon>Deinococcus</taxon>
    </lineage>
</organism>
<proteinExistence type="predicted"/>
<sequence length="370" mass="38058">MTGVAPVSGLSVNAQARLDTLIEAAAGTRRAALPDLPAGRAVSVPLEAALQLPEVPAHLRRALWRAHVTAPGADSALDVVGALRGGRVLLGAPEAGFALMALADPGQVLTAAVTQAELDAVWTLPAPVSADARLGPALTAQLERLALGKPGPLRTVRARLTSRETKAWQVTTAALPALEPDRLAAHLSAGLRALLRELLNEPRAVIVLDGWGPDALDVRVQYGALKVARGPGGLRGVIGEADAALLLAPPSSRVPLTGWTRGSVPAAIQATGVHVPDTWNVLVTASHLLTWPAGHAAALQVRLPVTPQVPRGERPTPSFGTVSRVPAPDVNCPAWPRERGDTAAAVHATRARRPARTAGAASAGSGTLKA</sequence>
<name>A0AAE4BM06_9DEIO</name>
<feature type="region of interest" description="Disordered" evidence="1">
    <location>
        <begin position="331"/>
        <end position="370"/>
    </location>
</feature>
<comment type="caution">
    <text evidence="2">The sequence shown here is derived from an EMBL/GenBank/DDBJ whole genome shotgun (WGS) entry which is preliminary data.</text>
</comment>
<reference evidence="2" key="1">
    <citation type="submission" date="2023-07" db="EMBL/GenBank/DDBJ databases">
        <title>Sorghum-associated microbial communities from plants grown in Nebraska, USA.</title>
        <authorList>
            <person name="Schachtman D."/>
        </authorList>
    </citation>
    <scope>NUCLEOTIDE SEQUENCE</scope>
    <source>
        <strain evidence="2">BE330</strain>
    </source>
</reference>
<evidence type="ECO:0000313" key="2">
    <source>
        <dbReference type="EMBL" id="MDR6218570.1"/>
    </source>
</evidence>
<protein>
    <submittedName>
        <fullName evidence="2">Uncharacterized protein</fullName>
    </submittedName>
</protein>
<dbReference type="Proteomes" id="UP001185331">
    <property type="component" value="Unassembled WGS sequence"/>
</dbReference>